<dbReference type="CDD" id="cd08544">
    <property type="entry name" value="Reeler"/>
    <property type="match status" value="1"/>
</dbReference>
<dbReference type="EMBL" id="KJ787541">
    <property type="protein sequence ID" value="AIX87740.1"/>
    <property type="molecule type" value="mRNA"/>
</dbReference>
<dbReference type="InterPro" id="IPR002861">
    <property type="entry name" value="Reeler_dom"/>
</dbReference>
<dbReference type="Pfam" id="PF02014">
    <property type="entry name" value="Reeler"/>
    <property type="match status" value="1"/>
</dbReference>
<proteinExistence type="evidence at transcript level"/>
<name>A0A0K0LC49_9SCOR</name>
<evidence type="ECO:0000259" key="1">
    <source>
        <dbReference type="Pfam" id="PF02014"/>
    </source>
</evidence>
<accession>A0A0K0LC49</accession>
<evidence type="ECO:0000313" key="2">
    <source>
        <dbReference type="EMBL" id="AIX87740.1"/>
    </source>
</evidence>
<reference evidence="2" key="1">
    <citation type="journal article" date="2015" name="J. Proteomics">
        <title>Unique diversity of the venom peptides from the scorpion Androctonus bicolor revealed by transcriptomic and proteomic analysis.</title>
        <authorList>
            <person name="Zhang L."/>
            <person name="Shi W."/>
            <person name="Zeng X.C."/>
            <person name="Ge F."/>
            <person name="Yang M."/>
            <person name="Nie Y."/>
            <person name="Bao A."/>
            <person name="Wu S."/>
            <person name="E G."/>
        </authorList>
    </citation>
    <scope>NUCLEOTIDE SEQUENCE</scope>
</reference>
<sequence length="130" mass="14603">PDGKPTSEIILPQTDPSPNTLEAKALNCDLVELKISGEDFKGLMIRAFNKDTDEPVEGKFLEANGLQTIKCKEDGDTATHVSPDEKNNFVFQWKFPDGCKKELNVYYKGSVLKSYSKFWKIESNAVTLKQ</sequence>
<feature type="domain" description="Reelin" evidence="1">
    <location>
        <begin position="31"/>
        <end position="119"/>
    </location>
</feature>
<feature type="non-terminal residue" evidence="2">
    <location>
        <position position="1"/>
    </location>
</feature>
<protein>
    <submittedName>
        <fullName evidence="2">Cellular protein AbCp-12</fullName>
    </submittedName>
</protein>
<dbReference type="AlphaFoldDB" id="A0A0K0LC49"/>
<dbReference type="Gene3D" id="2.60.40.4060">
    <property type="entry name" value="Reeler domain"/>
    <property type="match status" value="1"/>
</dbReference>
<organism evidence="2">
    <name type="scientific">Androctonus bicolor</name>
    <dbReference type="NCBI Taxonomy" id="748906"/>
    <lineage>
        <taxon>Eukaryota</taxon>
        <taxon>Metazoa</taxon>
        <taxon>Ecdysozoa</taxon>
        <taxon>Arthropoda</taxon>
        <taxon>Chelicerata</taxon>
        <taxon>Arachnida</taxon>
        <taxon>Scorpiones</taxon>
        <taxon>Buthida</taxon>
        <taxon>Buthoidea</taxon>
        <taxon>Buthidae</taxon>
        <taxon>Androctonus</taxon>
    </lineage>
</organism>
<dbReference type="InterPro" id="IPR042307">
    <property type="entry name" value="Reeler_sf"/>
</dbReference>